<dbReference type="Gene3D" id="3.40.250.10">
    <property type="entry name" value="Rhodanese-like domain"/>
    <property type="match status" value="1"/>
</dbReference>
<dbReference type="SMART" id="SM00450">
    <property type="entry name" value="RHOD"/>
    <property type="match status" value="1"/>
</dbReference>
<gene>
    <name evidence="2" type="ORF">J437_LFUL007111</name>
</gene>
<proteinExistence type="predicted"/>
<dbReference type="InterPro" id="IPR001763">
    <property type="entry name" value="Rhodanese-like_dom"/>
</dbReference>
<dbReference type="EMBL" id="KZ308299">
    <property type="protein sequence ID" value="KAG8226820.1"/>
    <property type="molecule type" value="Genomic_DNA"/>
</dbReference>
<dbReference type="OrthoDB" id="566238at2759"/>
<sequence>MLSCCLRRISPIAGRFGSFCEKFSSEKLSNASHLRINFLRYDKSSSWPFTLAARSMSTKNFDLNYKDLLEVKDKENVVVIDVRNPDEVREGSIPGSTNIPLSELEAALQLDESNFKKMYGMSKPTKDIQMVFSCRSGNRSRRALELAQKLGFENSVHYVGGWLDWVEQTK</sequence>
<feature type="domain" description="Rhodanese" evidence="1">
    <location>
        <begin position="73"/>
        <end position="170"/>
    </location>
</feature>
<dbReference type="PANTHER" id="PTHR44086">
    <property type="entry name" value="THIOSULFATE SULFURTRANSFERASE RDL2, MITOCHONDRIAL-RELATED"/>
    <property type="match status" value="1"/>
</dbReference>
<dbReference type="PANTHER" id="PTHR44086:SF10">
    <property type="entry name" value="THIOSULFATE SULFURTRANSFERASE_RHODANESE-LIKE DOMAIN-CONTAINING PROTEIN 3"/>
    <property type="match status" value="1"/>
</dbReference>
<keyword evidence="3" id="KW-1185">Reference proteome</keyword>
<dbReference type="Proteomes" id="UP000792457">
    <property type="component" value="Unassembled WGS sequence"/>
</dbReference>
<evidence type="ECO:0000313" key="2">
    <source>
        <dbReference type="EMBL" id="KAG8226820.1"/>
    </source>
</evidence>
<reference evidence="2" key="1">
    <citation type="submission" date="2013-04" db="EMBL/GenBank/DDBJ databases">
        <authorList>
            <person name="Qu J."/>
            <person name="Murali S.C."/>
            <person name="Bandaranaike D."/>
            <person name="Bellair M."/>
            <person name="Blankenburg K."/>
            <person name="Chao H."/>
            <person name="Dinh H."/>
            <person name="Doddapaneni H."/>
            <person name="Downs B."/>
            <person name="Dugan-Rocha S."/>
            <person name="Elkadiri S."/>
            <person name="Gnanaolivu R.D."/>
            <person name="Hernandez B."/>
            <person name="Javaid M."/>
            <person name="Jayaseelan J.C."/>
            <person name="Lee S."/>
            <person name="Li M."/>
            <person name="Ming W."/>
            <person name="Munidasa M."/>
            <person name="Muniz J."/>
            <person name="Nguyen L."/>
            <person name="Ongeri F."/>
            <person name="Osuji N."/>
            <person name="Pu L.-L."/>
            <person name="Puazo M."/>
            <person name="Qu C."/>
            <person name="Quiroz J."/>
            <person name="Raj R."/>
            <person name="Weissenberger G."/>
            <person name="Xin Y."/>
            <person name="Zou X."/>
            <person name="Han Y."/>
            <person name="Richards S."/>
            <person name="Worley K."/>
            <person name="Muzny D."/>
            <person name="Gibbs R."/>
        </authorList>
    </citation>
    <scope>NUCLEOTIDE SEQUENCE</scope>
    <source>
        <strain evidence="2">Sampled in the wild</strain>
    </source>
</reference>
<dbReference type="AlphaFoldDB" id="A0A8K0NW85"/>
<protein>
    <recommendedName>
        <fullName evidence="1">Rhodanese domain-containing protein</fullName>
    </recommendedName>
</protein>
<reference evidence="2" key="2">
    <citation type="submission" date="2017-10" db="EMBL/GenBank/DDBJ databases">
        <title>Ladona fulva Genome sequencing and assembly.</title>
        <authorList>
            <person name="Murali S."/>
            <person name="Richards S."/>
            <person name="Bandaranaike D."/>
            <person name="Bellair M."/>
            <person name="Blankenburg K."/>
            <person name="Chao H."/>
            <person name="Dinh H."/>
            <person name="Doddapaneni H."/>
            <person name="Dugan-Rocha S."/>
            <person name="Elkadiri S."/>
            <person name="Gnanaolivu R."/>
            <person name="Hernandez B."/>
            <person name="Skinner E."/>
            <person name="Javaid M."/>
            <person name="Lee S."/>
            <person name="Li M."/>
            <person name="Ming W."/>
            <person name="Munidasa M."/>
            <person name="Muniz J."/>
            <person name="Nguyen L."/>
            <person name="Hughes D."/>
            <person name="Osuji N."/>
            <person name="Pu L.-L."/>
            <person name="Puazo M."/>
            <person name="Qu C."/>
            <person name="Quiroz J."/>
            <person name="Raj R."/>
            <person name="Weissenberger G."/>
            <person name="Xin Y."/>
            <person name="Zou X."/>
            <person name="Han Y."/>
            <person name="Worley K."/>
            <person name="Muzny D."/>
            <person name="Gibbs R."/>
        </authorList>
    </citation>
    <scope>NUCLEOTIDE SEQUENCE</scope>
    <source>
        <strain evidence="2">Sampled in the wild</strain>
    </source>
</reference>
<evidence type="ECO:0000313" key="3">
    <source>
        <dbReference type="Proteomes" id="UP000792457"/>
    </source>
</evidence>
<organism evidence="2 3">
    <name type="scientific">Ladona fulva</name>
    <name type="common">Scarce chaser dragonfly</name>
    <name type="synonym">Libellula fulva</name>
    <dbReference type="NCBI Taxonomy" id="123851"/>
    <lineage>
        <taxon>Eukaryota</taxon>
        <taxon>Metazoa</taxon>
        <taxon>Ecdysozoa</taxon>
        <taxon>Arthropoda</taxon>
        <taxon>Hexapoda</taxon>
        <taxon>Insecta</taxon>
        <taxon>Pterygota</taxon>
        <taxon>Palaeoptera</taxon>
        <taxon>Odonata</taxon>
        <taxon>Epiprocta</taxon>
        <taxon>Anisoptera</taxon>
        <taxon>Libelluloidea</taxon>
        <taxon>Libellulidae</taxon>
        <taxon>Ladona</taxon>
    </lineage>
</organism>
<accession>A0A8K0NW85</accession>
<dbReference type="Pfam" id="PF00581">
    <property type="entry name" value="Rhodanese"/>
    <property type="match status" value="1"/>
</dbReference>
<comment type="caution">
    <text evidence="2">The sequence shown here is derived from an EMBL/GenBank/DDBJ whole genome shotgun (WGS) entry which is preliminary data.</text>
</comment>
<name>A0A8K0NW85_LADFU</name>
<dbReference type="SUPFAM" id="SSF52821">
    <property type="entry name" value="Rhodanese/Cell cycle control phosphatase"/>
    <property type="match status" value="1"/>
</dbReference>
<dbReference type="CDD" id="cd01519">
    <property type="entry name" value="RHOD_HSP67B2"/>
    <property type="match status" value="1"/>
</dbReference>
<evidence type="ECO:0000259" key="1">
    <source>
        <dbReference type="PROSITE" id="PS50206"/>
    </source>
</evidence>
<dbReference type="InterPro" id="IPR036873">
    <property type="entry name" value="Rhodanese-like_dom_sf"/>
</dbReference>
<dbReference type="PROSITE" id="PS50206">
    <property type="entry name" value="RHODANESE_3"/>
    <property type="match status" value="1"/>
</dbReference>